<accession>A0AAV2JII2</accession>
<keyword evidence="1" id="KW-0732">Signal</keyword>
<reference evidence="2 3" key="1">
    <citation type="submission" date="2024-04" db="EMBL/GenBank/DDBJ databases">
        <authorList>
            <person name="Waldvogel A.-M."/>
            <person name="Schoenle A."/>
        </authorList>
    </citation>
    <scope>NUCLEOTIDE SEQUENCE [LARGE SCALE GENOMIC DNA]</scope>
</reference>
<proteinExistence type="predicted"/>
<dbReference type="AlphaFoldDB" id="A0AAV2JII2"/>
<evidence type="ECO:0000256" key="1">
    <source>
        <dbReference type="SAM" id="SignalP"/>
    </source>
</evidence>
<evidence type="ECO:0000313" key="3">
    <source>
        <dbReference type="Proteomes" id="UP001497482"/>
    </source>
</evidence>
<organism evidence="2 3">
    <name type="scientific">Knipowitschia caucasica</name>
    <name type="common">Caucasian dwarf goby</name>
    <name type="synonym">Pomatoschistus caucasicus</name>
    <dbReference type="NCBI Taxonomy" id="637954"/>
    <lineage>
        <taxon>Eukaryota</taxon>
        <taxon>Metazoa</taxon>
        <taxon>Chordata</taxon>
        <taxon>Craniata</taxon>
        <taxon>Vertebrata</taxon>
        <taxon>Euteleostomi</taxon>
        <taxon>Actinopterygii</taxon>
        <taxon>Neopterygii</taxon>
        <taxon>Teleostei</taxon>
        <taxon>Neoteleostei</taxon>
        <taxon>Acanthomorphata</taxon>
        <taxon>Gobiaria</taxon>
        <taxon>Gobiiformes</taxon>
        <taxon>Gobioidei</taxon>
        <taxon>Gobiidae</taxon>
        <taxon>Gobiinae</taxon>
        <taxon>Knipowitschia</taxon>
    </lineage>
</organism>
<evidence type="ECO:0008006" key="4">
    <source>
        <dbReference type="Google" id="ProtNLM"/>
    </source>
</evidence>
<feature type="chain" id="PRO_5043999325" description="Secreted protein" evidence="1">
    <location>
        <begin position="25"/>
        <end position="66"/>
    </location>
</feature>
<evidence type="ECO:0000313" key="2">
    <source>
        <dbReference type="EMBL" id="CAL1576400.1"/>
    </source>
</evidence>
<dbReference type="Proteomes" id="UP001497482">
    <property type="component" value="Chromosome 12"/>
</dbReference>
<keyword evidence="3" id="KW-1185">Reference proteome</keyword>
<name>A0AAV2JII2_KNICA</name>
<gene>
    <name evidence="2" type="ORF">KC01_LOCUS7834</name>
</gene>
<feature type="signal peptide" evidence="1">
    <location>
        <begin position="1"/>
        <end position="24"/>
    </location>
</feature>
<dbReference type="EMBL" id="OZ035834">
    <property type="protein sequence ID" value="CAL1576400.1"/>
    <property type="molecule type" value="Genomic_DNA"/>
</dbReference>
<sequence>MVLGLMMDGVWVVLVLHGVGVDDGWCLGGVGAACPVFRSVTAPSCGRPLQLQKQWRPKAELMLPVG</sequence>
<protein>
    <recommendedName>
        <fullName evidence="4">Secreted protein</fullName>
    </recommendedName>
</protein>